<dbReference type="PROSITE" id="PS50969">
    <property type="entry name" value="FCP1"/>
    <property type="match status" value="1"/>
</dbReference>
<dbReference type="Proteomes" id="UP000297245">
    <property type="component" value="Unassembled WGS sequence"/>
</dbReference>
<proteinExistence type="predicted"/>
<dbReference type="SMART" id="SM00577">
    <property type="entry name" value="CPDc"/>
    <property type="match status" value="1"/>
</dbReference>
<dbReference type="AlphaFoldDB" id="A0A4S8M0N8"/>
<dbReference type="Gene3D" id="3.40.50.1000">
    <property type="entry name" value="HAD superfamily/HAD-like"/>
    <property type="match status" value="1"/>
</dbReference>
<evidence type="ECO:0000256" key="4">
    <source>
        <dbReference type="ARBA" id="ARBA00022801"/>
    </source>
</evidence>
<keyword evidence="6" id="KW-0904">Protein phosphatase</keyword>
<sequence length="285" mass="31398">MTPAQKPSPPPSPTDTEIIVPPPPSAHLLPDEETDGLTSGAVQPPGSTGEPIARSYTRDSEDSEGTHYTEDEGIDPSLEEQVEEERLIRSGGTGIPIGPDGTPMPLLPPIAPEHAGRKCLVLDLDETLVHSSFRPIPHPDFIVPVEIEYHLHQFHVLKRPGVDLFLQEMGRLYEVVVFTASLSKYADPVLDQLDTSKVVAHRLFRESCYNHKGNYVKDLSQLGRPIADTIILDNSPASYIFHPNNAVPVSSWFSDVHDAELTDLIPFLADLTTVPDVREILNCVR</sequence>
<keyword evidence="4" id="KW-0378">Hydrolase</keyword>
<evidence type="ECO:0000256" key="2">
    <source>
        <dbReference type="ARBA" id="ARBA00013081"/>
    </source>
</evidence>
<keyword evidence="12" id="KW-1185">Reference proteome</keyword>
<organism evidence="11 12">
    <name type="scientific">Dendrothele bispora (strain CBS 962.96)</name>
    <dbReference type="NCBI Taxonomy" id="1314807"/>
    <lineage>
        <taxon>Eukaryota</taxon>
        <taxon>Fungi</taxon>
        <taxon>Dikarya</taxon>
        <taxon>Basidiomycota</taxon>
        <taxon>Agaricomycotina</taxon>
        <taxon>Agaricomycetes</taxon>
        <taxon>Agaricomycetidae</taxon>
        <taxon>Agaricales</taxon>
        <taxon>Agaricales incertae sedis</taxon>
        <taxon>Dendrothele</taxon>
    </lineage>
</organism>
<feature type="compositionally biased region" description="Basic and acidic residues" evidence="9">
    <location>
        <begin position="56"/>
        <end position="70"/>
    </location>
</feature>
<dbReference type="InterPro" id="IPR050365">
    <property type="entry name" value="TIM50"/>
</dbReference>
<evidence type="ECO:0000256" key="6">
    <source>
        <dbReference type="ARBA" id="ARBA00022912"/>
    </source>
</evidence>
<keyword evidence="3" id="KW-0479">Metal-binding</keyword>
<evidence type="ECO:0000259" key="10">
    <source>
        <dbReference type="PROSITE" id="PS50969"/>
    </source>
</evidence>
<evidence type="ECO:0000256" key="5">
    <source>
        <dbReference type="ARBA" id="ARBA00022842"/>
    </source>
</evidence>
<dbReference type="NCBIfam" id="TIGR02251">
    <property type="entry name" value="HIF-SF_euk"/>
    <property type="match status" value="1"/>
</dbReference>
<evidence type="ECO:0000256" key="1">
    <source>
        <dbReference type="ARBA" id="ARBA00001946"/>
    </source>
</evidence>
<feature type="region of interest" description="Disordered" evidence="9">
    <location>
        <begin position="1"/>
        <end position="85"/>
    </location>
</feature>
<name>A0A4S8M0N8_DENBC</name>
<evidence type="ECO:0000256" key="3">
    <source>
        <dbReference type="ARBA" id="ARBA00022723"/>
    </source>
</evidence>
<comment type="catalytic activity">
    <reaction evidence="7">
        <text>O-phospho-L-seryl-[protein] + H2O = L-seryl-[protein] + phosphate</text>
        <dbReference type="Rhea" id="RHEA:20629"/>
        <dbReference type="Rhea" id="RHEA-COMP:9863"/>
        <dbReference type="Rhea" id="RHEA-COMP:11604"/>
        <dbReference type="ChEBI" id="CHEBI:15377"/>
        <dbReference type="ChEBI" id="CHEBI:29999"/>
        <dbReference type="ChEBI" id="CHEBI:43474"/>
        <dbReference type="ChEBI" id="CHEBI:83421"/>
        <dbReference type="EC" id="3.1.3.16"/>
    </reaction>
</comment>
<dbReference type="SUPFAM" id="SSF56784">
    <property type="entry name" value="HAD-like"/>
    <property type="match status" value="1"/>
</dbReference>
<feature type="compositionally biased region" description="Pro residues" evidence="9">
    <location>
        <begin position="1"/>
        <end position="13"/>
    </location>
</feature>
<dbReference type="OrthoDB" id="277011at2759"/>
<dbReference type="CDD" id="cd07521">
    <property type="entry name" value="HAD_FCP1-like"/>
    <property type="match status" value="1"/>
</dbReference>
<comment type="catalytic activity">
    <reaction evidence="8">
        <text>O-phospho-L-threonyl-[protein] + H2O = L-threonyl-[protein] + phosphate</text>
        <dbReference type="Rhea" id="RHEA:47004"/>
        <dbReference type="Rhea" id="RHEA-COMP:11060"/>
        <dbReference type="Rhea" id="RHEA-COMP:11605"/>
        <dbReference type="ChEBI" id="CHEBI:15377"/>
        <dbReference type="ChEBI" id="CHEBI:30013"/>
        <dbReference type="ChEBI" id="CHEBI:43474"/>
        <dbReference type="ChEBI" id="CHEBI:61977"/>
        <dbReference type="EC" id="3.1.3.16"/>
    </reaction>
</comment>
<dbReference type="InterPro" id="IPR011948">
    <property type="entry name" value="Dullard_phosphatase"/>
</dbReference>
<dbReference type="FunFam" id="3.40.50.1000:FF:000192">
    <property type="entry name" value="CTD small phosphatase-like protein"/>
    <property type="match status" value="1"/>
</dbReference>
<dbReference type="EMBL" id="ML179201">
    <property type="protein sequence ID" value="THU95361.1"/>
    <property type="molecule type" value="Genomic_DNA"/>
</dbReference>
<dbReference type="EC" id="3.1.3.16" evidence="2"/>
<keyword evidence="5" id="KW-0460">Magnesium</keyword>
<evidence type="ECO:0000256" key="8">
    <source>
        <dbReference type="ARBA" id="ARBA00048336"/>
    </source>
</evidence>
<accession>A0A4S8M0N8</accession>
<feature type="domain" description="FCP1 homology" evidence="10">
    <location>
        <begin position="113"/>
        <end position="271"/>
    </location>
</feature>
<dbReference type="InterPro" id="IPR004274">
    <property type="entry name" value="FCP1_dom"/>
</dbReference>
<comment type="cofactor">
    <cofactor evidence="1">
        <name>Mg(2+)</name>
        <dbReference type="ChEBI" id="CHEBI:18420"/>
    </cofactor>
</comment>
<protein>
    <recommendedName>
        <fullName evidence="2">protein-serine/threonine phosphatase</fullName>
        <ecNumber evidence="2">3.1.3.16</ecNumber>
    </recommendedName>
</protein>
<feature type="compositionally biased region" description="Acidic residues" evidence="9">
    <location>
        <begin position="71"/>
        <end position="83"/>
    </location>
</feature>
<evidence type="ECO:0000313" key="11">
    <source>
        <dbReference type="EMBL" id="THU95361.1"/>
    </source>
</evidence>
<dbReference type="Pfam" id="PF03031">
    <property type="entry name" value="NIF"/>
    <property type="match status" value="1"/>
</dbReference>
<evidence type="ECO:0000256" key="9">
    <source>
        <dbReference type="SAM" id="MobiDB-lite"/>
    </source>
</evidence>
<dbReference type="GO" id="GO:0004722">
    <property type="term" value="F:protein serine/threonine phosphatase activity"/>
    <property type="evidence" value="ECO:0007669"/>
    <property type="project" value="UniProtKB-EC"/>
</dbReference>
<dbReference type="InterPro" id="IPR023214">
    <property type="entry name" value="HAD_sf"/>
</dbReference>
<gene>
    <name evidence="11" type="ORF">K435DRAFT_723763</name>
</gene>
<dbReference type="PANTHER" id="PTHR12210">
    <property type="entry name" value="DULLARD PROTEIN PHOSPHATASE"/>
    <property type="match status" value="1"/>
</dbReference>
<evidence type="ECO:0000313" key="12">
    <source>
        <dbReference type="Proteomes" id="UP000297245"/>
    </source>
</evidence>
<reference evidence="11 12" key="1">
    <citation type="journal article" date="2019" name="Nat. Ecol. Evol.">
        <title>Megaphylogeny resolves global patterns of mushroom evolution.</title>
        <authorList>
            <person name="Varga T."/>
            <person name="Krizsan K."/>
            <person name="Foldi C."/>
            <person name="Dima B."/>
            <person name="Sanchez-Garcia M."/>
            <person name="Sanchez-Ramirez S."/>
            <person name="Szollosi G.J."/>
            <person name="Szarkandi J.G."/>
            <person name="Papp V."/>
            <person name="Albert L."/>
            <person name="Andreopoulos W."/>
            <person name="Angelini C."/>
            <person name="Antonin V."/>
            <person name="Barry K.W."/>
            <person name="Bougher N.L."/>
            <person name="Buchanan P."/>
            <person name="Buyck B."/>
            <person name="Bense V."/>
            <person name="Catcheside P."/>
            <person name="Chovatia M."/>
            <person name="Cooper J."/>
            <person name="Damon W."/>
            <person name="Desjardin D."/>
            <person name="Finy P."/>
            <person name="Geml J."/>
            <person name="Haridas S."/>
            <person name="Hughes K."/>
            <person name="Justo A."/>
            <person name="Karasinski D."/>
            <person name="Kautmanova I."/>
            <person name="Kiss B."/>
            <person name="Kocsube S."/>
            <person name="Kotiranta H."/>
            <person name="LaButti K.M."/>
            <person name="Lechner B.E."/>
            <person name="Liimatainen K."/>
            <person name="Lipzen A."/>
            <person name="Lukacs Z."/>
            <person name="Mihaltcheva S."/>
            <person name="Morgado L.N."/>
            <person name="Niskanen T."/>
            <person name="Noordeloos M.E."/>
            <person name="Ohm R.A."/>
            <person name="Ortiz-Santana B."/>
            <person name="Ovrebo C."/>
            <person name="Racz N."/>
            <person name="Riley R."/>
            <person name="Savchenko A."/>
            <person name="Shiryaev A."/>
            <person name="Soop K."/>
            <person name="Spirin V."/>
            <person name="Szebenyi C."/>
            <person name="Tomsovsky M."/>
            <person name="Tulloss R.E."/>
            <person name="Uehling J."/>
            <person name="Grigoriev I.V."/>
            <person name="Vagvolgyi C."/>
            <person name="Papp T."/>
            <person name="Martin F.M."/>
            <person name="Miettinen O."/>
            <person name="Hibbett D.S."/>
            <person name="Nagy L.G."/>
        </authorList>
    </citation>
    <scope>NUCLEOTIDE SEQUENCE [LARGE SCALE GENOMIC DNA]</scope>
    <source>
        <strain evidence="11 12">CBS 962.96</strain>
    </source>
</reference>
<evidence type="ECO:0000256" key="7">
    <source>
        <dbReference type="ARBA" id="ARBA00047761"/>
    </source>
</evidence>
<dbReference type="GO" id="GO:0046872">
    <property type="term" value="F:metal ion binding"/>
    <property type="evidence" value="ECO:0007669"/>
    <property type="project" value="UniProtKB-KW"/>
</dbReference>
<dbReference type="InterPro" id="IPR036412">
    <property type="entry name" value="HAD-like_sf"/>
</dbReference>